<evidence type="ECO:0008006" key="9">
    <source>
        <dbReference type="Google" id="ProtNLM"/>
    </source>
</evidence>
<evidence type="ECO:0000313" key="8">
    <source>
        <dbReference type="Proteomes" id="UP001383192"/>
    </source>
</evidence>
<dbReference type="EMBL" id="JAYKXP010000008">
    <property type="protein sequence ID" value="KAK7054689.1"/>
    <property type="molecule type" value="Genomic_DNA"/>
</dbReference>
<dbReference type="Pfam" id="PF07690">
    <property type="entry name" value="MFS_1"/>
    <property type="match status" value="1"/>
</dbReference>
<reference evidence="7 8" key="1">
    <citation type="submission" date="2024-01" db="EMBL/GenBank/DDBJ databases">
        <title>A draft genome for a cacao thread blight-causing isolate of Paramarasmius palmivorus.</title>
        <authorList>
            <person name="Baruah I.K."/>
            <person name="Bukari Y."/>
            <person name="Amoako-Attah I."/>
            <person name="Meinhardt L.W."/>
            <person name="Bailey B.A."/>
            <person name="Cohen S.P."/>
        </authorList>
    </citation>
    <scope>NUCLEOTIDE SEQUENCE [LARGE SCALE GENOMIC DNA]</scope>
    <source>
        <strain evidence="7 8">GH-12</strain>
    </source>
</reference>
<evidence type="ECO:0000256" key="6">
    <source>
        <dbReference type="SAM" id="Phobius"/>
    </source>
</evidence>
<dbReference type="InterPro" id="IPR036259">
    <property type="entry name" value="MFS_trans_sf"/>
</dbReference>
<name>A0AAW0DT43_9AGAR</name>
<accession>A0AAW0DT43</accession>
<evidence type="ECO:0000256" key="4">
    <source>
        <dbReference type="ARBA" id="ARBA00023136"/>
    </source>
</evidence>
<feature type="transmembrane region" description="Helical" evidence="6">
    <location>
        <begin position="205"/>
        <end position="226"/>
    </location>
</feature>
<feature type="transmembrane region" description="Helical" evidence="6">
    <location>
        <begin position="343"/>
        <end position="366"/>
    </location>
</feature>
<feature type="transmembrane region" description="Helical" evidence="6">
    <location>
        <begin position="133"/>
        <end position="154"/>
    </location>
</feature>
<feature type="transmembrane region" description="Helical" evidence="6">
    <location>
        <begin position="82"/>
        <end position="103"/>
    </location>
</feature>
<keyword evidence="2 6" id="KW-0812">Transmembrane</keyword>
<comment type="caution">
    <text evidence="7">The sequence shown here is derived from an EMBL/GenBank/DDBJ whole genome shotgun (WGS) entry which is preliminary data.</text>
</comment>
<evidence type="ECO:0000313" key="7">
    <source>
        <dbReference type="EMBL" id="KAK7054689.1"/>
    </source>
</evidence>
<dbReference type="GO" id="GO:0016020">
    <property type="term" value="C:membrane"/>
    <property type="evidence" value="ECO:0007669"/>
    <property type="project" value="UniProtKB-SubCell"/>
</dbReference>
<dbReference type="Gene3D" id="1.20.1250.20">
    <property type="entry name" value="MFS general substrate transporter like domains"/>
    <property type="match status" value="2"/>
</dbReference>
<feature type="transmembrane region" description="Helical" evidence="6">
    <location>
        <begin position="52"/>
        <end position="75"/>
    </location>
</feature>
<evidence type="ECO:0000256" key="1">
    <source>
        <dbReference type="ARBA" id="ARBA00004141"/>
    </source>
</evidence>
<keyword evidence="4 6" id="KW-0472">Membrane</keyword>
<dbReference type="GO" id="GO:0022857">
    <property type="term" value="F:transmembrane transporter activity"/>
    <property type="evidence" value="ECO:0007669"/>
    <property type="project" value="InterPro"/>
</dbReference>
<dbReference type="InterPro" id="IPR011701">
    <property type="entry name" value="MFS"/>
</dbReference>
<feature type="transmembrane region" description="Helical" evidence="6">
    <location>
        <begin position="306"/>
        <end position="331"/>
    </location>
</feature>
<keyword evidence="8" id="KW-1185">Reference proteome</keyword>
<feature type="transmembrane region" description="Helical" evidence="6">
    <location>
        <begin position="378"/>
        <end position="396"/>
    </location>
</feature>
<keyword evidence="3 6" id="KW-1133">Transmembrane helix</keyword>
<dbReference type="Proteomes" id="UP001383192">
    <property type="component" value="Unassembled WGS sequence"/>
</dbReference>
<evidence type="ECO:0000256" key="5">
    <source>
        <dbReference type="SAM" id="MobiDB-lite"/>
    </source>
</evidence>
<evidence type="ECO:0000256" key="3">
    <source>
        <dbReference type="ARBA" id="ARBA00022989"/>
    </source>
</evidence>
<gene>
    <name evidence="7" type="ORF">VNI00_003152</name>
</gene>
<organism evidence="7 8">
    <name type="scientific">Paramarasmius palmivorus</name>
    <dbReference type="NCBI Taxonomy" id="297713"/>
    <lineage>
        <taxon>Eukaryota</taxon>
        <taxon>Fungi</taxon>
        <taxon>Dikarya</taxon>
        <taxon>Basidiomycota</taxon>
        <taxon>Agaricomycotina</taxon>
        <taxon>Agaricomycetes</taxon>
        <taxon>Agaricomycetidae</taxon>
        <taxon>Agaricales</taxon>
        <taxon>Marasmiineae</taxon>
        <taxon>Marasmiaceae</taxon>
        <taxon>Paramarasmius</taxon>
    </lineage>
</organism>
<feature type="transmembrane region" description="Helical" evidence="6">
    <location>
        <begin position="12"/>
        <end position="40"/>
    </location>
</feature>
<proteinExistence type="predicted"/>
<dbReference type="PANTHER" id="PTHR23507">
    <property type="entry name" value="ZGC:174356"/>
    <property type="match status" value="1"/>
</dbReference>
<feature type="region of interest" description="Disordered" evidence="5">
    <location>
        <begin position="239"/>
        <end position="274"/>
    </location>
</feature>
<comment type="subcellular location">
    <subcellularLocation>
        <location evidence="1">Membrane</location>
        <topology evidence="1">Multi-pass membrane protein</topology>
    </subcellularLocation>
</comment>
<feature type="compositionally biased region" description="Low complexity" evidence="5">
    <location>
        <begin position="253"/>
        <end position="270"/>
    </location>
</feature>
<feature type="transmembrane region" description="Helical" evidence="6">
    <location>
        <begin position="166"/>
        <end position="185"/>
    </location>
</feature>
<evidence type="ECO:0000256" key="2">
    <source>
        <dbReference type="ARBA" id="ARBA00022692"/>
    </source>
</evidence>
<dbReference type="PANTHER" id="PTHR23507:SF1">
    <property type="entry name" value="FI18259P1-RELATED"/>
    <property type="match status" value="1"/>
</dbReference>
<protein>
    <recommendedName>
        <fullName evidence="9">Major facilitator superfamily (MFS) profile domain-containing protein</fullName>
    </recommendedName>
</protein>
<dbReference type="AlphaFoldDB" id="A0AAW0DT43"/>
<dbReference type="SUPFAM" id="SSF103473">
    <property type="entry name" value="MFS general substrate transporter"/>
    <property type="match status" value="1"/>
</dbReference>
<sequence>MVYFYAEKLPGNYWFLVFGPLIEGSLGGFTSIMAAIQAYMADTSTPATRSRVFSLAMGLMFTGFAVGPTLGGILIRFTHQVISVFYVAAFSHLFYALMTWLVLPESLTKRKMELSTIKYRQQLDGTSEHTATGIITIFRRLFFFLSPLTVFLPLRVGEVKVFGRNWNLTLIALGYAFTISIMGSYTYKFQYAASEFGWSSETISYWLSLVGGARAFHLAVILPICIRLFKGKPRRPLATSSEEQEPLIHEATETQTTPTPRSTSHSPSRLTEPHSSHFDLNLARVSLFIEIIAYTCMGLATHPIAFTVFGMMGSLGTGFAPAIQSVALDLYTRGGEETETGKLFGAMSVVQALSSQILGPAMYGLIYMNTVATYPRTIFFVSVASVLISFIILAFVRLPAGTKPGTLSDVEEQLLPEGSTAREDTLVDAEDH</sequence>